<organism evidence="6 7">
    <name type="scientific">Thioalbus denitrificans</name>
    <dbReference type="NCBI Taxonomy" id="547122"/>
    <lineage>
        <taxon>Bacteria</taxon>
        <taxon>Pseudomonadati</taxon>
        <taxon>Pseudomonadota</taxon>
        <taxon>Gammaproteobacteria</taxon>
        <taxon>Chromatiales</taxon>
        <taxon>Ectothiorhodospiraceae</taxon>
        <taxon>Thioalbus</taxon>
    </lineage>
</organism>
<dbReference type="Pfam" id="PF02630">
    <property type="entry name" value="SCO1-SenC"/>
    <property type="match status" value="1"/>
</dbReference>
<evidence type="ECO:0000313" key="7">
    <source>
        <dbReference type="Proteomes" id="UP000252707"/>
    </source>
</evidence>
<dbReference type="InterPro" id="IPR036249">
    <property type="entry name" value="Thioredoxin-like_sf"/>
</dbReference>
<comment type="caution">
    <text evidence="6">The sequence shown here is derived from an EMBL/GenBank/DDBJ whole genome shotgun (WGS) entry which is preliminary data.</text>
</comment>
<dbReference type="PROSITE" id="PS51352">
    <property type="entry name" value="THIOREDOXIN_2"/>
    <property type="match status" value="1"/>
</dbReference>
<dbReference type="OrthoDB" id="9790194at2"/>
<dbReference type="PANTHER" id="PTHR12151">
    <property type="entry name" value="ELECTRON TRANSPORT PROTIN SCO1/SENC FAMILY MEMBER"/>
    <property type="match status" value="1"/>
</dbReference>
<dbReference type="Proteomes" id="UP000252707">
    <property type="component" value="Unassembled WGS sequence"/>
</dbReference>
<evidence type="ECO:0000256" key="2">
    <source>
        <dbReference type="ARBA" id="ARBA00023008"/>
    </source>
</evidence>
<keyword evidence="3" id="KW-0479">Metal-binding</keyword>
<proteinExistence type="inferred from homology"/>
<dbReference type="InterPro" id="IPR003782">
    <property type="entry name" value="SCO1/SenC"/>
</dbReference>
<feature type="domain" description="Thioredoxin" evidence="5">
    <location>
        <begin position="61"/>
        <end position="230"/>
    </location>
</feature>
<feature type="binding site" evidence="3">
    <location>
        <position position="99"/>
    </location>
    <ligand>
        <name>Cu cation</name>
        <dbReference type="ChEBI" id="CHEBI:23378"/>
    </ligand>
</feature>
<evidence type="ECO:0000256" key="4">
    <source>
        <dbReference type="PIRSR" id="PIRSR603782-2"/>
    </source>
</evidence>
<reference evidence="6 7" key="1">
    <citation type="submission" date="2018-07" db="EMBL/GenBank/DDBJ databases">
        <title>Genomic Encyclopedia of Type Strains, Phase IV (KMG-IV): sequencing the most valuable type-strain genomes for metagenomic binning, comparative biology and taxonomic classification.</title>
        <authorList>
            <person name="Goeker M."/>
        </authorList>
    </citation>
    <scope>NUCLEOTIDE SEQUENCE [LARGE SCALE GENOMIC DNA]</scope>
    <source>
        <strain evidence="6 7">DSM 26407</strain>
    </source>
</reference>
<feature type="binding site" evidence="3">
    <location>
        <position position="191"/>
    </location>
    <ligand>
        <name>Cu cation</name>
        <dbReference type="ChEBI" id="CHEBI:23378"/>
    </ligand>
</feature>
<sequence length="235" mass="25194">MRKMQTDTAGPVRPRIHLWLLATLLPVLAFGLTLALDGLRGGREAPATPHLQPALAQATLLPGPRRVEPFTLTAHNGAPFTEASLRGRWSLLAFGYTSCPDICPTALANLARVRHLLTAEDADTPYRTVFVSVDPERDTTARLAGYVPYFHPSFIGATGTPAELAGLARQLGIRYEKVEAPDSAMGYLVDHSAAILLINPRGEYAAVFGAPHDPRLMATDIQAIARAAAGNAQAR</sequence>
<accession>A0A369CC60</accession>
<evidence type="ECO:0000313" key="6">
    <source>
        <dbReference type="EMBL" id="RCX30207.1"/>
    </source>
</evidence>
<name>A0A369CC60_9GAMM</name>
<dbReference type="Gene3D" id="3.40.30.10">
    <property type="entry name" value="Glutaredoxin"/>
    <property type="match status" value="1"/>
</dbReference>
<feature type="binding site" evidence="3">
    <location>
        <position position="103"/>
    </location>
    <ligand>
        <name>Cu cation</name>
        <dbReference type="ChEBI" id="CHEBI:23378"/>
    </ligand>
</feature>
<evidence type="ECO:0000259" key="5">
    <source>
        <dbReference type="PROSITE" id="PS51352"/>
    </source>
</evidence>
<feature type="disulfide bond" description="Redox-active" evidence="4">
    <location>
        <begin position="99"/>
        <end position="103"/>
    </location>
</feature>
<comment type="similarity">
    <text evidence="1">Belongs to the SCO1/2 family.</text>
</comment>
<dbReference type="EMBL" id="QPJY01000005">
    <property type="protein sequence ID" value="RCX30207.1"/>
    <property type="molecule type" value="Genomic_DNA"/>
</dbReference>
<evidence type="ECO:0000256" key="3">
    <source>
        <dbReference type="PIRSR" id="PIRSR603782-1"/>
    </source>
</evidence>
<keyword evidence="2 3" id="KW-0186">Copper</keyword>
<protein>
    <submittedName>
        <fullName evidence="6">Protein SCO1/2</fullName>
    </submittedName>
</protein>
<keyword evidence="4" id="KW-1015">Disulfide bond</keyword>
<dbReference type="SUPFAM" id="SSF52833">
    <property type="entry name" value="Thioredoxin-like"/>
    <property type="match status" value="1"/>
</dbReference>
<keyword evidence="7" id="KW-1185">Reference proteome</keyword>
<gene>
    <name evidence="6" type="ORF">DFQ59_10539</name>
</gene>
<dbReference type="FunFam" id="3.40.30.10:FF:000013">
    <property type="entry name" value="Blast:Protein SCO1 homolog, mitochondrial"/>
    <property type="match status" value="1"/>
</dbReference>
<dbReference type="PANTHER" id="PTHR12151:SF25">
    <property type="entry name" value="LINALOOL DEHYDRATASE_ISOMERASE DOMAIN-CONTAINING PROTEIN"/>
    <property type="match status" value="1"/>
</dbReference>
<evidence type="ECO:0000256" key="1">
    <source>
        <dbReference type="ARBA" id="ARBA00010996"/>
    </source>
</evidence>
<dbReference type="GO" id="GO:0046872">
    <property type="term" value="F:metal ion binding"/>
    <property type="evidence" value="ECO:0007669"/>
    <property type="project" value="UniProtKB-KW"/>
</dbReference>
<dbReference type="AlphaFoldDB" id="A0A369CC60"/>
<dbReference type="CDD" id="cd02968">
    <property type="entry name" value="SCO"/>
    <property type="match status" value="1"/>
</dbReference>
<dbReference type="InterPro" id="IPR013766">
    <property type="entry name" value="Thioredoxin_domain"/>
</dbReference>